<protein>
    <recommendedName>
        <fullName evidence="2">TRF2/HOY1 PH-like domain-containing protein</fullName>
    </recommendedName>
</protein>
<organism evidence="3 4">
    <name type="scientific">Cynara cardunculus var. scolymus</name>
    <name type="common">Globe artichoke</name>
    <name type="synonym">Cynara scolymus</name>
    <dbReference type="NCBI Taxonomy" id="59895"/>
    <lineage>
        <taxon>Eukaryota</taxon>
        <taxon>Viridiplantae</taxon>
        <taxon>Streptophyta</taxon>
        <taxon>Embryophyta</taxon>
        <taxon>Tracheophyta</taxon>
        <taxon>Spermatophyta</taxon>
        <taxon>Magnoliopsida</taxon>
        <taxon>eudicotyledons</taxon>
        <taxon>Gunneridae</taxon>
        <taxon>Pentapetalae</taxon>
        <taxon>asterids</taxon>
        <taxon>campanulids</taxon>
        <taxon>Asterales</taxon>
        <taxon>Asteraceae</taxon>
        <taxon>Carduoideae</taxon>
        <taxon>Cardueae</taxon>
        <taxon>Carduinae</taxon>
        <taxon>Cynara</taxon>
    </lineage>
</organism>
<sequence>MESQRNQDHSSHYNEAGGPFGLSLTKSPSLIKELEFILNKEKQPEEHQEQFAHDQSAVKKLKATNIPAVFLKIGSWKWVSKNEGDLVAKFYYGRKKVIWEFLYGSLKKKIEIQWSHISAINSFVGEDKKGVLEIDLSEQPEYGQEVRFQAGKHTLWEPSGDFTQGQSSVCRRHTVVFLPGVLDEAFMKLLQCDSRLFNVSRRPFPTHNSTLFCNQILDFSNNRSFVHGSSSVPAVSNYGHQGMFLPPAQNTVQKQIVDGICEESRNGQITGICPVLIHQEALENLQSSIPIMGLTDQSIDRRKLSKMGTVGSIKPKRFGAHGISYGPSLTSTIFGDWQSQQCFDYPATMT</sequence>
<evidence type="ECO:0000313" key="4">
    <source>
        <dbReference type="Proteomes" id="UP000243975"/>
    </source>
</evidence>
<dbReference type="EMBL" id="LEKV01006412">
    <property type="protein sequence ID" value="KVH83393.1"/>
    <property type="molecule type" value="Genomic_DNA"/>
</dbReference>
<feature type="region of interest" description="Disordered" evidence="1">
    <location>
        <begin position="1"/>
        <end position="24"/>
    </location>
</feature>
<name>A0A103X3C3_CYNCS</name>
<dbReference type="Pfam" id="PF24818">
    <property type="entry name" value="PH_TRF2_HOY1"/>
    <property type="match status" value="1"/>
</dbReference>
<dbReference type="InterPro" id="IPR057939">
    <property type="entry name" value="TRF2_HOY1_PH"/>
</dbReference>
<keyword evidence="4" id="KW-1185">Reference proteome</keyword>
<accession>A0A103X3C3</accession>
<gene>
    <name evidence="3" type="ORF">Ccrd_025472</name>
</gene>
<evidence type="ECO:0000313" key="3">
    <source>
        <dbReference type="EMBL" id="KVH83393.1"/>
    </source>
</evidence>
<comment type="caution">
    <text evidence="3">The sequence shown here is derived from an EMBL/GenBank/DDBJ whole genome shotgun (WGS) entry which is preliminary data.</text>
</comment>
<dbReference type="PANTHER" id="PTHR33494:SF5">
    <property type="entry name" value="F10A16.6 PROTEIN"/>
    <property type="match status" value="1"/>
</dbReference>
<dbReference type="Gramene" id="KVH83393">
    <property type="protein sequence ID" value="KVH83393"/>
    <property type="gene ID" value="Ccrd_025472"/>
</dbReference>
<feature type="domain" description="TRF2/HOY1 PH-like" evidence="2">
    <location>
        <begin position="65"/>
        <end position="182"/>
    </location>
</feature>
<proteinExistence type="predicted"/>
<dbReference type="AlphaFoldDB" id="A0A103X3C3"/>
<dbReference type="PANTHER" id="PTHR33494">
    <property type="entry name" value="OS02G0793800 PROTEIN"/>
    <property type="match status" value="1"/>
</dbReference>
<evidence type="ECO:0000256" key="1">
    <source>
        <dbReference type="SAM" id="MobiDB-lite"/>
    </source>
</evidence>
<dbReference type="Proteomes" id="UP000243975">
    <property type="component" value="Unassembled WGS sequence"/>
</dbReference>
<reference evidence="3 4" key="1">
    <citation type="journal article" date="2016" name="Sci. Rep.">
        <title>The genome sequence of the outbreeding globe artichoke constructed de novo incorporating a phase-aware low-pass sequencing strategy of F1 progeny.</title>
        <authorList>
            <person name="Scaglione D."/>
            <person name="Reyes-Chin-Wo S."/>
            <person name="Acquadro A."/>
            <person name="Froenicke L."/>
            <person name="Portis E."/>
            <person name="Beitel C."/>
            <person name="Tirone M."/>
            <person name="Mauro R."/>
            <person name="Lo Monaco A."/>
            <person name="Mauromicale G."/>
            <person name="Faccioli P."/>
            <person name="Cattivelli L."/>
            <person name="Rieseberg L."/>
            <person name="Michelmore R."/>
            <person name="Lanteri S."/>
        </authorList>
    </citation>
    <scope>NUCLEOTIDE SEQUENCE [LARGE SCALE GENOMIC DNA]</scope>
    <source>
        <strain evidence="3">2C</strain>
    </source>
</reference>
<evidence type="ECO:0000259" key="2">
    <source>
        <dbReference type="Pfam" id="PF24818"/>
    </source>
</evidence>
<feature type="compositionally biased region" description="Basic and acidic residues" evidence="1">
    <location>
        <begin position="1"/>
        <end position="12"/>
    </location>
</feature>